<dbReference type="PROSITE" id="PS50984">
    <property type="entry name" value="TRUD"/>
    <property type="match status" value="1"/>
</dbReference>
<dbReference type="GO" id="GO:0003723">
    <property type="term" value="F:RNA binding"/>
    <property type="evidence" value="ECO:0007669"/>
    <property type="project" value="InterPro"/>
</dbReference>
<protein>
    <submittedName>
        <fullName evidence="6">Pseudouridine synthase</fullName>
    </submittedName>
</protein>
<organism evidence="6 7">
    <name type="scientific">Hyaloscypha bicolor E</name>
    <dbReference type="NCBI Taxonomy" id="1095630"/>
    <lineage>
        <taxon>Eukaryota</taxon>
        <taxon>Fungi</taxon>
        <taxon>Dikarya</taxon>
        <taxon>Ascomycota</taxon>
        <taxon>Pezizomycotina</taxon>
        <taxon>Leotiomycetes</taxon>
        <taxon>Helotiales</taxon>
        <taxon>Hyaloscyphaceae</taxon>
        <taxon>Hyaloscypha</taxon>
        <taxon>Hyaloscypha bicolor</taxon>
    </lineage>
</organism>
<dbReference type="SUPFAM" id="SSF55120">
    <property type="entry name" value="Pseudouridine synthase"/>
    <property type="match status" value="1"/>
</dbReference>
<dbReference type="Gene3D" id="3.30.2350.20">
    <property type="entry name" value="TruD, catalytic domain"/>
    <property type="match status" value="3"/>
</dbReference>
<dbReference type="EMBL" id="KZ613747">
    <property type="protein sequence ID" value="PMD64930.1"/>
    <property type="molecule type" value="Genomic_DNA"/>
</dbReference>
<dbReference type="OrthoDB" id="447290at2759"/>
<evidence type="ECO:0000256" key="3">
    <source>
        <dbReference type="SAM" id="Coils"/>
    </source>
</evidence>
<evidence type="ECO:0000259" key="5">
    <source>
        <dbReference type="PROSITE" id="PS50984"/>
    </source>
</evidence>
<evidence type="ECO:0000313" key="6">
    <source>
        <dbReference type="EMBL" id="PMD64930.1"/>
    </source>
</evidence>
<keyword evidence="3" id="KW-0175">Coiled coil</keyword>
<dbReference type="GO" id="GO:0009982">
    <property type="term" value="F:pseudouridine synthase activity"/>
    <property type="evidence" value="ECO:0007669"/>
    <property type="project" value="InterPro"/>
</dbReference>
<accession>A0A2J6TPI9</accession>
<dbReference type="InterPro" id="IPR042214">
    <property type="entry name" value="TruD_catalytic"/>
</dbReference>
<feature type="compositionally biased region" description="Polar residues" evidence="4">
    <location>
        <begin position="768"/>
        <end position="782"/>
    </location>
</feature>
<evidence type="ECO:0000256" key="2">
    <source>
        <dbReference type="ARBA" id="ARBA00023235"/>
    </source>
</evidence>
<dbReference type="AlphaFoldDB" id="A0A2J6TPI9"/>
<dbReference type="InterPro" id="IPR020103">
    <property type="entry name" value="PsdUridine_synth_cat_dom_sf"/>
</dbReference>
<proteinExistence type="inferred from homology"/>
<dbReference type="InterPro" id="IPR011760">
    <property type="entry name" value="PsdUridine_synth_TruD_insert"/>
</dbReference>
<dbReference type="GO" id="GO:0001522">
    <property type="term" value="P:pseudouridine synthesis"/>
    <property type="evidence" value="ECO:0007669"/>
    <property type="project" value="InterPro"/>
</dbReference>
<gene>
    <name evidence="6" type="ORF">K444DRAFT_554342</name>
</gene>
<keyword evidence="7" id="KW-1185">Reference proteome</keyword>
<dbReference type="InParanoid" id="A0A2J6TPI9"/>
<dbReference type="CDD" id="cd02576">
    <property type="entry name" value="PseudoU_synth_ScPUS7"/>
    <property type="match status" value="1"/>
</dbReference>
<dbReference type="STRING" id="1095630.A0A2J6TPI9"/>
<feature type="compositionally biased region" description="Low complexity" evidence="4">
    <location>
        <begin position="949"/>
        <end position="958"/>
    </location>
</feature>
<dbReference type="Proteomes" id="UP000235371">
    <property type="component" value="Unassembled WGS sequence"/>
</dbReference>
<dbReference type="InterPro" id="IPR001656">
    <property type="entry name" value="PsdUridine_synth_TruD"/>
</dbReference>
<keyword evidence="2" id="KW-0413">Isomerase</keyword>
<feature type="domain" description="TRUD" evidence="5">
    <location>
        <begin position="461"/>
        <end position="730"/>
    </location>
</feature>
<dbReference type="FunFam" id="3.30.2350.20:FF:000009">
    <property type="entry name" value="Pseudouridine synthase TruD/Pus7, putative"/>
    <property type="match status" value="1"/>
</dbReference>
<dbReference type="PANTHER" id="PTHR13326">
    <property type="entry name" value="TRNA PSEUDOURIDINE SYNTHASE D"/>
    <property type="match status" value="1"/>
</dbReference>
<evidence type="ECO:0000256" key="1">
    <source>
        <dbReference type="ARBA" id="ARBA00007953"/>
    </source>
</evidence>
<comment type="similarity">
    <text evidence="1">Belongs to the pseudouridine synthase TruD family.</text>
</comment>
<sequence length="1043" mass="114185">MDKPDFDNGVAGPPTKRLKISIETPSTITTTQPVKPAKMDDRKTHLAIVDSGFQPERESEVGILCFVNDANPGFSGTLKQRYTDFMVNEIMPDGTVVHLTNDKALSFKAAAKNTTKDVAQEAKVAVLSATIDAPSGAASISNKTTSSTVIKLDENVKPTTKAEANSGSMAHNNIKPEESIAAISWQVIAEAKSVAAATDIETTNNADTEQAFVVSSADREILTSYFGAALMDEIIQFHGKVLSKPNAKPAVFGHLLSNPIADKSVRGRLHQDVRRIFDSHLETQMMNEGAIKITAAPKAAKRQDGTIQPQNHRNQSYSGQTKGKVGWDELGGQHLHFSLYKENKDTMEVISFISTRLHVKPKDFAFAGTKDRRAATVQRVSVFRQNASNLARLNGDLRNARIGNFKHEKHKLELGELAGNEFVITLRDCHFGDDSDLADSDRVEYANRVIGLAVMHLQEHGFINYYGLQRFGTYSIGTDDIGKKILQGDFKGAVDGILAFSGEALECALNPFLDPLEFPCSRDDVARAHAIHLFKTTGKSSQALEKLPRKFSAESAIIRHLGNSRTSNDNLGALMAISRNLRTMYVHAYQSLVWNHVASERWTRYGSKVIEGDLVIVDTQGVKEALKDEVDENGEIVIHAAGDDIAVTHDDLYERARALTAEETRSGKYTIFDIVLPTPGYDMDYPLNDIGDYYKTFMASEQGGGLDPADMRRSQKDFSLSGNYRKLMAKVNNLSFEVKSYQEELEQLVETDLEKLDKSKPKSQQKPTQNDRNQNGHNTGAQNNHGGRGGNRGGSRGNWGSQIQYRGSARQEAERNKAIYAGSAQLNAWQKLPGKLAAEDKAAAAIAEVQREAQMHIDPATIKQPVIKDTWIQTSAENEGRRTGFRSTVIIPGVDGAADKEDSDGDVAAKKDAIVKTAMGVDNTQSASTEPAKIIESTSVKTGHKKIASDSTTFSDSDGGVKLSPQKPAPKRSAEDMSNTMETVPEAHSTDELVVDPHDLVESRLAVVVKFRLGSSQYATMALRELMKAGGVKTYKPDFSGRR</sequence>
<dbReference type="RefSeq" id="XP_024741834.1">
    <property type="nucleotide sequence ID" value="XM_024876646.1"/>
</dbReference>
<feature type="region of interest" description="Disordered" evidence="4">
    <location>
        <begin position="939"/>
        <end position="990"/>
    </location>
</feature>
<feature type="compositionally biased region" description="Gly residues" evidence="4">
    <location>
        <begin position="786"/>
        <end position="797"/>
    </location>
</feature>
<dbReference type="FunCoup" id="A0A2J6TPI9">
    <property type="interactions" value="1186"/>
</dbReference>
<name>A0A2J6TPI9_9HELO</name>
<dbReference type="GeneID" id="36584725"/>
<feature type="region of interest" description="Disordered" evidence="4">
    <location>
        <begin position="752"/>
        <end position="810"/>
    </location>
</feature>
<dbReference type="GO" id="GO:0005634">
    <property type="term" value="C:nucleus"/>
    <property type="evidence" value="ECO:0007669"/>
    <property type="project" value="TreeGrafter"/>
</dbReference>
<reference evidence="6 7" key="1">
    <citation type="submission" date="2016-04" db="EMBL/GenBank/DDBJ databases">
        <title>A degradative enzymes factory behind the ericoid mycorrhizal symbiosis.</title>
        <authorList>
            <consortium name="DOE Joint Genome Institute"/>
            <person name="Martino E."/>
            <person name="Morin E."/>
            <person name="Grelet G."/>
            <person name="Kuo A."/>
            <person name="Kohler A."/>
            <person name="Daghino S."/>
            <person name="Barry K."/>
            <person name="Choi C."/>
            <person name="Cichocki N."/>
            <person name="Clum A."/>
            <person name="Copeland A."/>
            <person name="Hainaut M."/>
            <person name="Haridas S."/>
            <person name="Labutti K."/>
            <person name="Lindquist E."/>
            <person name="Lipzen A."/>
            <person name="Khouja H.-R."/>
            <person name="Murat C."/>
            <person name="Ohm R."/>
            <person name="Olson A."/>
            <person name="Spatafora J."/>
            <person name="Veneault-Fourrey C."/>
            <person name="Henrissat B."/>
            <person name="Grigoriev I."/>
            <person name="Martin F."/>
            <person name="Perotto S."/>
        </authorList>
    </citation>
    <scope>NUCLEOTIDE SEQUENCE [LARGE SCALE GENOMIC DNA]</scope>
    <source>
        <strain evidence="6 7">E</strain>
    </source>
</reference>
<evidence type="ECO:0000256" key="4">
    <source>
        <dbReference type="SAM" id="MobiDB-lite"/>
    </source>
</evidence>
<dbReference type="NCBIfam" id="TIGR00094">
    <property type="entry name" value="tRNA_TruD_broad"/>
    <property type="match status" value="1"/>
</dbReference>
<feature type="coiled-coil region" evidence="3">
    <location>
        <begin position="724"/>
        <end position="751"/>
    </location>
</feature>
<dbReference type="PANTHER" id="PTHR13326:SF21">
    <property type="entry name" value="PSEUDOURIDYLATE SYNTHASE PUS7L"/>
    <property type="match status" value="1"/>
</dbReference>
<dbReference type="Pfam" id="PF01142">
    <property type="entry name" value="TruD"/>
    <property type="match status" value="1"/>
</dbReference>
<evidence type="ECO:0000313" key="7">
    <source>
        <dbReference type="Proteomes" id="UP000235371"/>
    </source>
</evidence>